<protein>
    <recommendedName>
        <fullName evidence="4">Phasin protein</fullName>
    </recommendedName>
</protein>
<sequence>MQHDMLKAAKNSLNRLQNPVPELMELNMRTLKSLSYIRPGEWSNLKHPQDILDKSMKMFVNNGHKMLDYFEQAAEIFERNLFFTSDEAMKNLNEGMNRAQGIMDGMTKKTRETTSTLTRKQNVKKTRK</sequence>
<dbReference type="PATRIC" id="fig|466.6.peg.2197"/>
<keyword evidence="3" id="KW-1185">Reference proteome</keyword>
<evidence type="ECO:0000256" key="1">
    <source>
        <dbReference type="SAM" id="MobiDB-lite"/>
    </source>
</evidence>
<reference evidence="2 3" key="1">
    <citation type="submission" date="2015-11" db="EMBL/GenBank/DDBJ databases">
        <title>Genomic analysis of 38 Legionella species identifies large and diverse effector repertoires.</title>
        <authorList>
            <person name="Burstein D."/>
            <person name="Amaro F."/>
            <person name="Zusman T."/>
            <person name="Lifshitz Z."/>
            <person name="Cohen O."/>
            <person name="Gilbert J.A."/>
            <person name="Pupko T."/>
            <person name="Shuman H.A."/>
            <person name="Segal G."/>
        </authorList>
    </citation>
    <scope>NUCLEOTIDE SEQUENCE [LARGE SCALE GENOMIC DNA]</scope>
    <source>
        <strain evidence="2 3">PX-1-G2-E2</strain>
    </source>
</reference>
<feature type="region of interest" description="Disordered" evidence="1">
    <location>
        <begin position="108"/>
        <end position="128"/>
    </location>
</feature>
<dbReference type="AlphaFoldDB" id="A0A0W0VY64"/>
<gene>
    <name evidence="2" type="ORF">Lmac_2071</name>
</gene>
<evidence type="ECO:0008006" key="4">
    <source>
        <dbReference type="Google" id="ProtNLM"/>
    </source>
</evidence>
<dbReference type="Proteomes" id="UP000054908">
    <property type="component" value="Unassembled WGS sequence"/>
</dbReference>
<accession>A0A0W0VY64</accession>
<comment type="caution">
    <text evidence="2">The sequence shown here is derived from an EMBL/GenBank/DDBJ whole genome shotgun (WGS) entry which is preliminary data.</text>
</comment>
<dbReference type="EMBL" id="LNYL01000045">
    <property type="protein sequence ID" value="KTD25093.1"/>
    <property type="molecule type" value="Genomic_DNA"/>
</dbReference>
<proteinExistence type="predicted"/>
<evidence type="ECO:0000313" key="2">
    <source>
        <dbReference type="EMBL" id="KTD25093.1"/>
    </source>
</evidence>
<name>A0A0W0VY64_9GAMM</name>
<organism evidence="2 3">
    <name type="scientific">Legionella maceachernii</name>
    <dbReference type="NCBI Taxonomy" id="466"/>
    <lineage>
        <taxon>Bacteria</taxon>
        <taxon>Pseudomonadati</taxon>
        <taxon>Pseudomonadota</taxon>
        <taxon>Gammaproteobacteria</taxon>
        <taxon>Legionellales</taxon>
        <taxon>Legionellaceae</taxon>
        <taxon>Legionella</taxon>
    </lineage>
</organism>
<evidence type="ECO:0000313" key="3">
    <source>
        <dbReference type="Proteomes" id="UP000054908"/>
    </source>
</evidence>